<feature type="transmembrane region" description="Helical" evidence="6">
    <location>
        <begin position="233"/>
        <end position="252"/>
    </location>
</feature>
<dbReference type="PANTHER" id="PTHR42718:SF42">
    <property type="entry name" value="EXPORT PROTEIN"/>
    <property type="match status" value="1"/>
</dbReference>
<evidence type="ECO:0000256" key="6">
    <source>
        <dbReference type="SAM" id="Phobius"/>
    </source>
</evidence>
<dbReference type="Pfam" id="PF07690">
    <property type="entry name" value="MFS_1"/>
    <property type="match status" value="1"/>
</dbReference>
<accession>A0A2S0KD78</accession>
<feature type="transmembrane region" description="Helical" evidence="6">
    <location>
        <begin position="142"/>
        <end position="166"/>
    </location>
</feature>
<dbReference type="Proteomes" id="UP000239814">
    <property type="component" value="Chromosome"/>
</dbReference>
<protein>
    <submittedName>
        <fullName evidence="8">MFS transporter</fullName>
    </submittedName>
</protein>
<name>A0A2S0KD78_9ACTN</name>
<keyword evidence="3 6" id="KW-1133">Transmembrane helix</keyword>
<feature type="transmembrane region" description="Helical" evidence="6">
    <location>
        <begin position="273"/>
        <end position="300"/>
    </location>
</feature>
<evidence type="ECO:0000313" key="8">
    <source>
        <dbReference type="EMBL" id="AVL99603.1"/>
    </source>
</evidence>
<dbReference type="RefSeq" id="WP_105941338.1">
    <property type="nucleotide sequence ID" value="NZ_CP027433.1"/>
</dbReference>
<evidence type="ECO:0000313" key="9">
    <source>
        <dbReference type="Proteomes" id="UP000239814"/>
    </source>
</evidence>
<evidence type="ECO:0000259" key="7">
    <source>
        <dbReference type="PROSITE" id="PS50850"/>
    </source>
</evidence>
<organism evidence="8 9">
    <name type="scientific">Gordonia iterans</name>
    <dbReference type="NCBI Taxonomy" id="1004901"/>
    <lineage>
        <taxon>Bacteria</taxon>
        <taxon>Bacillati</taxon>
        <taxon>Actinomycetota</taxon>
        <taxon>Actinomycetes</taxon>
        <taxon>Mycobacteriales</taxon>
        <taxon>Gordoniaceae</taxon>
        <taxon>Gordonia</taxon>
    </lineage>
</organism>
<evidence type="ECO:0000256" key="2">
    <source>
        <dbReference type="ARBA" id="ARBA00022692"/>
    </source>
</evidence>
<dbReference type="Gene3D" id="1.20.1720.10">
    <property type="entry name" value="Multidrug resistance protein D"/>
    <property type="match status" value="1"/>
</dbReference>
<dbReference type="CDD" id="cd17321">
    <property type="entry name" value="MFS_MMR_MDR_like"/>
    <property type="match status" value="1"/>
</dbReference>
<dbReference type="OrthoDB" id="9781469at2"/>
<dbReference type="PROSITE" id="PS50850">
    <property type="entry name" value="MFS"/>
    <property type="match status" value="1"/>
</dbReference>
<feature type="transmembrane region" description="Helical" evidence="6">
    <location>
        <begin position="306"/>
        <end position="328"/>
    </location>
</feature>
<gene>
    <name evidence="8" type="ORF">C6V83_04210</name>
</gene>
<feature type="transmembrane region" description="Helical" evidence="6">
    <location>
        <begin position="203"/>
        <end position="221"/>
    </location>
</feature>
<feature type="transmembrane region" description="Helical" evidence="6">
    <location>
        <begin position="12"/>
        <end position="35"/>
    </location>
</feature>
<dbReference type="InterPro" id="IPR020846">
    <property type="entry name" value="MFS_dom"/>
</dbReference>
<sequence>MRRSERVGTWNFRTVWLILVACFAVSLVVAAMAALNTALPDIARDIHATSAEMTWIIDGYTLVLAALLLPAGAIGDRYGRRPVLMVGLVIFGLASLGAVWVDTPTELIATRIVAGVGAALIMPTTLSLITAGVPREQRPIGVSIWAAVAGVGAILGFFVTGVLLQFFSWHSVFITFAVSALATLLLTVTIGSSKDPDPGRFDVVGSVTSVLAVTGVVFGLLEAPSRGWFDPLLLVTLIGGVVLGVAFVLIELRRESPLLDVRLFRNRAFASGSLSVALQFFASFGVFYLILLLLQLVYGFSPLKSAFALIPMVVGVGVFALLGNWVAVRFHSLRFVLAVGITLAGVGVLAMGIWDPDVYWKLAIMLGVCAVGIGLATAPSTTAIMSNTPLDNQGIGSAVNDTARELGAAIGIGLAGSLMAAGYTSRIGETAEAARRQLAAFGDPAAADQAADGISRSLAGAIEVAKQLPPQASGLADFIVGGAEAAFVPPMQQACLVLGSVLIAGAVFLAWFAPRQVLDDDFVDSPGARDSDDEPDPEPVSQP</sequence>
<evidence type="ECO:0000256" key="4">
    <source>
        <dbReference type="ARBA" id="ARBA00023136"/>
    </source>
</evidence>
<feature type="transmembrane region" description="Helical" evidence="6">
    <location>
        <begin position="335"/>
        <end position="354"/>
    </location>
</feature>
<dbReference type="PANTHER" id="PTHR42718">
    <property type="entry name" value="MAJOR FACILITATOR SUPERFAMILY MULTIDRUG TRANSPORTER MFSC"/>
    <property type="match status" value="1"/>
</dbReference>
<dbReference type="Gene3D" id="1.20.1250.20">
    <property type="entry name" value="MFS general substrate transporter like domains"/>
    <property type="match status" value="1"/>
</dbReference>
<keyword evidence="2 6" id="KW-0812">Transmembrane</keyword>
<dbReference type="AlphaFoldDB" id="A0A2S0KD78"/>
<feature type="region of interest" description="Disordered" evidence="5">
    <location>
        <begin position="522"/>
        <end position="543"/>
    </location>
</feature>
<reference evidence="8 9" key="1">
    <citation type="submission" date="2018-03" db="EMBL/GenBank/DDBJ databases">
        <title>Characteristics and genome of n-alkane degrading marine bacteria Gordonia iterans isolated from crude oil contaminated in Tae-an, South Korea.</title>
        <authorList>
            <person name="Lee S.-S."/>
            <person name="Kim H."/>
        </authorList>
    </citation>
    <scope>NUCLEOTIDE SEQUENCE [LARGE SCALE GENOMIC DNA]</scope>
    <source>
        <strain evidence="8 9">Co17</strain>
    </source>
</reference>
<feature type="transmembrane region" description="Helical" evidence="6">
    <location>
        <begin position="82"/>
        <end position="101"/>
    </location>
</feature>
<feature type="transmembrane region" description="Helical" evidence="6">
    <location>
        <begin position="494"/>
        <end position="513"/>
    </location>
</feature>
<feature type="domain" description="Major facilitator superfamily (MFS) profile" evidence="7">
    <location>
        <begin position="14"/>
        <end position="517"/>
    </location>
</feature>
<feature type="transmembrane region" description="Helical" evidence="6">
    <location>
        <begin position="360"/>
        <end position="378"/>
    </location>
</feature>
<dbReference type="EMBL" id="CP027433">
    <property type="protein sequence ID" value="AVL99603.1"/>
    <property type="molecule type" value="Genomic_DNA"/>
</dbReference>
<dbReference type="GO" id="GO:0022857">
    <property type="term" value="F:transmembrane transporter activity"/>
    <property type="evidence" value="ECO:0007669"/>
    <property type="project" value="InterPro"/>
</dbReference>
<feature type="transmembrane region" description="Helical" evidence="6">
    <location>
        <begin position="107"/>
        <end position="130"/>
    </location>
</feature>
<feature type="transmembrane region" description="Helical" evidence="6">
    <location>
        <begin position="55"/>
        <end position="75"/>
    </location>
</feature>
<proteinExistence type="predicted"/>
<dbReference type="KEGG" id="git:C6V83_04210"/>
<keyword evidence="9" id="KW-1185">Reference proteome</keyword>
<dbReference type="SUPFAM" id="SSF103473">
    <property type="entry name" value="MFS general substrate transporter"/>
    <property type="match status" value="1"/>
</dbReference>
<evidence type="ECO:0000256" key="1">
    <source>
        <dbReference type="ARBA" id="ARBA00004651"/>
    </source>
</evidence>
<evidence type="ECO:0000256" key="5">
    <source>
        <dbReference type="SAM" id="MobiDB-lite"/>
    </source>
</evidence>
<keyword evidence="4 6" id="KW-0472">Membrane</keyword>
<comment type="subcellular location">
    <subcellularLocation>
        <location evidence="1">Cell membrane</location>
        <topology evidence="1">Multi-pass membrane protein</topology>
    </subcellularLocation>
</comment>
<feature type="transmembrane region" description="Helical" evidence="6">
    <location>
        <begin position="172"/>
        <end position="191"/>
    </location>
</feature>
<evidence type="ECO:0000256" key="3">
    <source>
        <dbReference type="ARBA" id="ARBA00022989"/>
    </source>
</evidence>
<dbReference type="GO" id="GO:0005886">
    <property type="term" value="C:plasma membrane"/>
    <property type="evidence" value="ECO:0007669"/>
    <property type="project" value="UniProtKB-SubCell"/>
</dbReference>
<dbReference type="InterPro" id="IPR011701">
    <property type="entry name" value="MFS"/>
</dbReference>
<dbReference type="InterPro" id="IPR036259">
    <property type="entry name" value="MFS_trans_sf"/>
</dbReference>